<accession>A0A2P2IH99</accession>
<sequence length="28" mass="3207">MIFLVLVPSAGCFKIKRMWVIECDAHQA</sequence>
<organism evidence="1">
    <name type="scientific">Rhizophora mucronata</name>
    <name type="common">Asiatic mangrove</name>
    <dbReference type="NCBI Taxonomy" id="61149"/>
    <lineage>
        <taxon>Eukaryota</taxon>
        <taxon>Viridiplantae</taxon>
        <taxon>Streptophyta</taxon>
        <taxon>Embryophyta</taxon>
        <taxon>Tracheophyta</taxon>
        <taxon>Spermatophyta</taxon>
        <taxon>Magnoliopsida</taxon>
        <taxon>eudicotyledons</taxon>
        <taxon>Gunneridae</taxon>
        <taxon>Pentapetalae</taxon>
        <taxon>rosids</taxon>
        <taxon>fabids</taxon>
        <taxon>Malpighiales</taxon>
        <taxon>Rhizophoraceae</taxon>
        <taxon>Rhizophora</taxon>
    </lineage>
</organism>
<dbReference type="EMBL" id="GGEC01000074">
    <property type="protein sequence ID" value="MBW80557.1"/>
    <property type="molecule type" value="Transcribed_RNA"/>
</dbReference>
<dbReference type="AlphaFoldDB" id="A0A2P2IH99"/>
<name>A0A2P2IH99_RHIMU</name>
<evidence type="ECO:0000313" key="1">
    <source>
        <dbReference type="EMBL" id="MBW80557.1"/>
    </source>
</evidence>
<protein>
    <submittedName>
        <fullName evidence="1">Uncharacterized protein</fullName>
    </submittedName>
</protein>
<reference evidence="1" key="1">
    <citation type="submission" date="2018-02" db="EMBL/GenBank/DDBJ databases">
        <title>Rhizophora mucronata_Transcriptome.</title>
        <authorList>
            <person name="Meera S.P."/>
            <person name="Sreeshan A."/>
            <person name="Augustine A."/>
        </authorList>
    </citation>
    <scope>NUCLEOTIDE SEQUENCE</scope>
    <source>
        <tissue evidence="1">Leaf</tissue>
    </source>
</reference>
<proteinExistence type="predicted"/>